<reference evidence="5 6" key="2">
    <citation type="submission" date="2020-03" db="EMBL/GenBank/DDBJ databases">
        <authorList>
            <person name="Ichikawa N."/>
            <person name="Kimura A."/>
            <person name="Kitahashi Y."/>
            <person name="Uohara A."/>
        </authorList>
    </citation>
    <scope>NUCLEOTIDE SEQUENCE [LARGE SCALE GENOMIC DNA]</scope>
    <source>
        <strain evidence="5 6">NBRC 107702</strain>
    </source>
</reference>
<keyword evidence="1 3" id="KW-0853">WD repeat</keyword>
<dbReference type="InterPro" id="IPR015943">
    <property type="entry name" value="WD40/YVTN_repeat-like_dom_sf"/>
</dbReference>
<evidence type="ECO:0000256" key="1">
    <source>
        <dbReference type="ARBA" id="ARBA00022574"/>
    </source>
</evidence>
<keyword evidence="2" id="KW-0677">Repeat</keyword>
<dbReference type="PROSITE" id="PS00678">
    <property type="entry name" value="WD_REPEATS_1"/>
    <property type="match status" value="4"/>
</dbReference>
<dbReference type="InterPro" id="IPR020472">
    <property type="entry name" value="WD40_PAC1"/>
</dbReference>
<dbReference type="Proteomes" id="UP000502508">
    <property type="component" value="Chromosome"/>
</dbReference>
<feature type="repeat" description="WD" evidence="3">
    <location>
        <begin position="789"/>
        <end position="833"/>
    </location>
</feature>
<feature type="repeat" description="WD" evidence="3">
    <location>
        <begin position="699"/>
        <end position="734"/>
    </location>
</feature>
<evidence type="ECO:0000313" key="6">
    <source>
        <dbReference type="Proteomes" id="UP000502508"/>
    </source>
</evidence>
<dbReference type="PANTHER" id="PTHR22847:SF637">
    <property type="entry name" value="WD REPEAT DOMAIN 5B"/>
    <property type="match status" value="1"/>
</dbReference>
<dbReference type="InterPro" id="IPR019775">
    <property type="entry name" value="WD40_repeat_CS"/>
</dbReference>
<gene>
    <name evidence="5" type="ORF">Pflav_000830</name>
</gene>
<dbReference type="PROSITE" id="PS50294">
    <property type="entry name" value="WD_REPEATS_REGION"/>
    <property type="match status" value="2"/>
</dbReference>
<evidence type="ECO:0000256" key="3">
    <source>
        <dbReference type="PROSITE-ProRule" id="PRU00221"/>
    </source>
</evidence>
<feature type="repeat" description="WD" evidence="3">
    <location>
        <begin position="90"/>
        <end position="115"/>
    </location>
</feature>
<dbReference type="AlphaFoldDB" id="A0A6F8XIP2"/>
<dbReference type="InterPro" id="IPR001680">
    <property type="entry name" value="WD40_rpt"/>
</dbReference>
<feature type="repeat" description="WD" evidence="3">
    <location>
        <begin position="468"/>
        <end position="504"/>
    </location>
</feature>
<dbReference type="Pfam" id="PF00400">
    <property type="entry name" value="WD40"/>
    <property type="match status" value="9"/>
</dbReference>
<dbReference type="SUPFAM" id="SSF50978">
    <property type="entry name" value="WD40 repeat-like"/>
    <property type="match status" value="2"/>
</dbReference>
<feature type="repeat" description="WD" evidence="3">
    <location>
        <begin position="144"/>
        <end position="161"/>
    </location>
</feature>
<dbReference type="Gene3D" id="2.130.10.10">
    <property type="entry name" value="YVTN repeat-like/Quinoprotein amine dehydrogenase"/>
    <property type="match status" value="4"/>
</dbReference>
<feature type="region of interest" description="Disordered" evidence="4">
    <location>
        <begin position="875"/>
        <end position="896"/>
    </location>
</feature>
<dbReference type="KEGG" id="pfla:Pflav_000830"/>
<dbReference type="SMART" id="SM00320">
    <property type="entry name" value="WD40"/>
    <property type="match status" value="14"/>
</dbReference>
<name>A0A6F8XIP2_9ACTN</name>
<evidence type="ECO:0000256" key="4">
    <source>
        <dbReference type="SAM" id="MobiDB-lite"/>
    </source>
</evidence>
<feature type="repeat" description="WD" evidence="3">
    <location>
        <begin position="745"/>
        <end position="779"/>
    </location>
</feature>
<organism evidence="5 6">
    <name type="scientific">Phytohabitans flavus</name>
    <dbReference type="NCBI Taxonomy" id="1076124"/>
    <lineage>
        <taxon>Bacteria</taxon>
        <taxon>Bacillati</taxon>
        <taxon>Actinomycetota</taxon>
        <taxon>Actinomycetes</taxon>
        <taxon>Micromonosporales</taxon>
        <taxon>Micromonosporaceae</taxon>
    </lineage>
</organism>
<feature type="repeat" description="WD" evidence="3">
    <location>
        <begin position="345"/>
        <end position="360"/>
    </location>
</feature>
<dbReference type="PROSITE" id="PS50082">
    <property type="entry name" value="WD_REPEATS_2"/>
    <property type="match status" value="9"/>
</dbReference>
<protein>
    <submittedName>
        <fullName evidence="5">Uncharacterized protein</fullName>
    </submittedName>
</protein>
<evidence type="ECO:0000313" key="5">
    <source>
        <dbReference type="EMBL" id="BCB73673.1"/>
    </source>
</evidence>
<evidence type="ECO:0000256" key="2">
    <source>
        <dbReference type="ARBA" id="ARBA00022737"/>
    </source>
</evidence>
<keyword evidence="6" id="KW-1185">Reference proteome</keyword>
<accession>A0A6F8XIP2</accession>
<dbReference type="PRINTS" id="PR00320">
    <property type="entry name" value="GPROTEINBRPT"/>
</dbReference>
<proteinExistence type="predicted"/>
<reference evidence="5 6" key="1">
    <citation type="submission" date="2020-03" db="EMBL/GenBank/DDBJ databases">
        <title>Whole genome shotgun sequence of Phytohabitans flavus NBRC 107702.</title>
        <authorList>
            <person name="Komaki H."/>
            <person name="Tamura T."/>
        </authorList>
    </citation>
    <scope>NUCLEOTIDE SEQUENCE [LARGE SCALE GENOMIC DNA]</scope>
    <source>
        <strain evidence="5 6">NBRC 107702</strain>
    </source>
</reference>
<dbReference type="InterPro" id="IPR036322">
    <property type="entry name" value="WD40_repeat_dom_sf"/>
</dbReference>
<dbReference type="PANTHER" id="PTHR22847">
    <property type="entry name" value="WD40 REPEAT PROTEIN"/>
    <property type="match status" value="1"/>
</dbReference>
<sequence length="896" mass="93135">MRLWDGESGALLGEPYRGHEGAAWTLTSVLMPTESGFPESPWIVSGGIDGRIHLWHPLTAESSQIMATEGGPVRGLCPLRIDKDESAQGGDLVASAGSDGVIRVWNPASGDLVGTLHGHIGAVRHLATLPLPADSGTVRSAGLSSLIVSAGSDGTVRTWDVGDMTPVGPPLTGHIGTVFGACGFTVAARPVWDSAVWIASAGGDATVRVWHVTQREAPVGQGMQTDDPIYSLAVVDEDTHDGGLKPSVITGSASGAVTVWDPGCGRVLAELGHVMAGPIHALCPLPRERGTSPGFAAGAEDGAIHFWSLDGHHHRTITAAHDGQVHGLAVVNAPSKADPARQMALLVSAGGDGLLKVWDLGRPDSEPLTIEAHQGPAVSVAAVPAPGSGSLVASGGADGLVRVWDAVDGRSVMSPGRGHIGTVNSVSTIPAPARSSPEAPYTWLVSCGSDRTVRLWDVASGEEVLEPLQGHTGPVFAADCFTEPSGENRLATVGGDGTVRLWDLARADQEPHQILAHVGEVHAIRSLARGTSGVGTPLLVTAGDDSVVRLFDPTRTEPVGDPLSPRAVVSLHSDAQMVDSTAEYVVRADGSLAVWRPEDARLTRIPAPLNVAHLASLSGDLGQQPGTASPLEPVHAIVSTNGTTVFQRRGSEEISAARRITDRAPTSILSWPERPARLLFGLATGEVGIWEPAQEHPLVRAHNGPVTSLARIKHIGASGVLVSAGDDGKLRMWNPTTLAPMSEPLQAHPGRIWSLAVANTSRRLLTSGSDGSVRIWHLEHDAFQQIGILTGHSGDVHPLATFSLPDGRDAVLTGGHDGTIKAWNIDAEVCLTTMFLGMPIHALGAVADAGDESAHRFVTVGTSRGIISATFSLGPTGPTPSSAATQVSLSVRSRSR</sequence>
<feature type="repeat" description="WD" evidence="3">
    <location>
        <begin position="370"/>
        <end position="414"/>
    </location>
</feature>
<feature type="repeat" description="WD" evidence="3">
    <location>
        <begin position="444"/>
        <end position="466"/>
    </location>
</feature>
<dbReference type="EMBL" id="AP022870">
    <property type="protein sequence ID" value="BCB73673.1"/>
    <property type="molecule type" value="Genomic_DNA"/>
</dbReference>